<accession>A0A6A7AZC3</accession>
<sequence>MPVVVGCAHPRLPGKASTYGLLVAFSDTGVTTLAVVLLTTIGGPVQAGTLSFTWAWQHNIDQIARLEKLKRGQRSVAARSHLFPIHSLQLKVAFVAPYRRADGASLGAMYNRAPCRKPTRHCPNDEQPEKNIAEKNRTHSSPSRVMDSRGSCILDESIPTFYT</sequence>
<keyword evidence="3" id="KW-1185">Reference proteome</keyword>
<organism evidence="2 3">
    <name type="scientific">Plenodomus tracheiphilus IPT5</name>
    <dbReference type="NCBI Taxonomy" id="1408161"/>
    <lineage>
        <taxon>Eukaryota</taxon>
        <taxon>Fungi</taxon>
        <taxon>Dikarya</taxon>
        <taxon>Ascomycota</taxon>
        <taxon>Pezizomycotina</taxon>
        <taxon>Dothideomycetes</taxon>
        <taxon>Pleosporomycetidae</taxon>
        <taxon>Pleosporales</taxon>
        <taxon>Pleosporineae</taxon>
        <taxon>Leptosphaeriaceae</taxon>
        <taxon>Plenodomus</taxon>
    </lineage>
</organism>
<dbReference type="EMBL" id="MU006317">
    <property type="protein sequence ID" value="KAF2848472.1"/>
    <property type="molecule type" value="Genomic_DNA"/>
</dbReference>
<evidence type="ECO:0000256" key="1">
    <source>
        <dbReference type="SAM" id="MobiDB-lite"/>
    </source>
</evidence>
<protein>
    <submittedName>
        <fullName evidence="2">Uncharacterized protein</fullName>
    </submittedName>
</protein>
<evidence type="ECO:0000313" key="3">
    <source>
        <dbReference type="Proteomes" id="UP000799423"/>
    </source>
</evidence>
<dbReference type="AlphaFoldDB" id="A0A6A7AZC3"/>
<evidence type="ECO:0000313" key="2">
    <source>
        <dbReference type="EMBL" id="KAF2848472.1"/>
    </source>
</evidence>
<dbReference type="Proteomes" id="UP000799423">
    <property type="component" value="Unassembled WGS sequence"/>
</dbReference>
<name>A0A6A7AZC3_9PLEO</name>
<gene>
    <name evidence="2" type="ORF">T440DRAFT_480809</name>
</gene>
<proteinExistence type="predicted"/>
<feature type="region of interest" description="Disordered" evidence="1">
    <location>
        <begin position="115"/>
        <end position="149"/>
    </location>
</feature>
<reference evidence="2" key="1">
    <citation type="submission" date="2020-01" db="EMBL/GenBank/DDBJ databases">
        <authorList>
            <consortium name="DOE Joint Genome Institute"/>
            <person name="Haridas S."/>
            <person name="Albert R."/>
            <person name="Binder M."/>
            <person name="Bloem J."/>
            <person name="Labutti K."/>
            <person name="Salamov A."/>
            <person name="Andreopoulos B."/>
            <person name="Baker S.E."/>
            <person name="Barry K."/>
            <person name="Bills G."/>
            <person name="Bluhm B.H."/>
            <person name="Cannon C."/>
            <person name="Castanera R."/>
            <person name="Culley D.E."/>
            <person name="Daum C."/>
            <person name="Ezra D."/>
            <person name="Gonzalez J.B."/>
            <person name="Henrissat B."/>
            <person name="Kuo A."/>
            <person name="Liang C."/>
            <person name="Lipzen A."/>
            <person name="Lutzoni F."/>
            <person name="Magnuson J."/>
            <person name="Mondo S."/>
            <person name="Nolan M."/>
            <person name="Ohm R."/>
            <person name="Pangilinan J."/>
            <person name="Park H.-J."/>
            <person name="Ramirez L."/>
            <person name="Alfaro M."/>
            <person name="Sun H."/>
            <person name="Tritt A."/>
            <person name="Yoshinaga Y."/>
            <person name="Zwiers L.-H."/>
            <person name="Turgeon B.G."/>
            <person name="Goodwin S.B."/>
            <person name="Spatafora J.W."/>
            <person name="Crous P.W."/>
            <person name="Grigoriev I.V."/>
        </authorList>
    </citation>
    <scope>NUCLEOTIDE SEQUENCE</scope>
    <source>
        <strain evidence="2">IPT5</strain>
    </source>
</reference>
<feature type="compositionally biased region" description="Basic and acidic residues" evidence="1">
    <location>
        <begin position="122"/>
        <end position="137"/>
    </location>
</feature>